<protein>
    <submittedName>
        <fullName evidence="2">Phage tail protein</fullName>
    </submittedName>
</protein>
<dbReference type="Pfam" id="PF09684">
    <property type="entry name" value="Tail_P2_I"/>
    <property type="match status" value="1"/>
</dbReference>
<dbReference type="NCBIfam" id="TIGR01634">
    <property type="entry name" value="tail_P2_I"/>
    <property type="match status" value="1"/>
</dbReference>
<evidence type="ECO:0000256" key="1">
    <source>
        <dbReference type="SAM" id="MobiDB-lite"/>
    </source>
</evidence>
<feature type="compositionally biased region" description="Polar residues" evidence="1">
    <location>
        <begin position="298"/>
        <end position="315"/>
    </location>
</feature>
<name>A0A2X2UK87_9FIRM</name>
<evidence type="ECO:0000313" key="2">
    <source>
        <dbReference type="EMBL" id="SQB14857.1"/>
    </source>
</evidence>
<dbReference type="EMBL" id="UAVW01000016">
    <property type="protein sequence ID" value="SQB14857.1"/>
    <property type="molecule type" value="Genomic_DNA"/>
</dbReference>
<dbReference type="RefSeq" id="WP_055176018.1">
    <property type="nucleotide sequence ID" value="NZ_JAIWZC010000001.1"/>
</dbReference>
<dbReference type="Proteomes" id="UP000251853">
    <property type="component" value="Unassembled WGS sequence"/>
</dbReference>
<accession>A0A2X2UK87</accession>
<dbReference type="AlphaFoldDB" id="A0A2X2UK87"/>
<evidence type="ECO:0000313" key="3">
    <source>
        <dbReference type="Proteomes" id="UP000251853"/>
    </source>
</evidence>
<reference evidence="2 3" key="1">
    <citation type="submission" date="2018-06" db="EMBL/GenBank/DDBJ databases">
        <authorList>
            <consortium name="Pathogen Informatics"/>
            <person name="Doyle S."/>
        </authorList>
    </citation>
    <scope>NUCLEOTIDE SEQUENCE [LARGE SCALE GENOMIC DNA]</scope>
    <source>
        <strain evidence="2 3">NCTC11224</strain>
    </source>
</reference>
<sequence>MNNIYDFDFSRFLPGALTHDPKMVTLAKMLAAELLTTSGQLDNVLIYSRFDELPEELVDVLAYDMHVDWYDYSYPLKVKRDLVKNSVKVHKKMGTKYAVETALGSLWPQSEIEEWFDYGGEPHHFRAVCDVTEDRITASFSQLVNAVKMYKRLSSHLESVVYQTRISCIIQTHADYVVYKTPMTGRLKTGTYPYRNMRGGTAEAAIIVGTEAAGFIFNVPQAGTVPQRNVIFQGRKSHITAETALEMFKYRNIPAGVTEAGKTPQRSARGGVATADITAQTEAEGSTYAVPVAGTVPGRNTHQQTAGGSVTSQAEGTGFKYNTRLCGSPRKL</sequence>
<gene>
    <name evidence="2" type="ORF">NCTC11224_03911</name>
</gene>
<organism evidence="2 3">
    <name type="scientific">Enterocloster clostridioformis</name>
    <dbReference type="NCBI Taxonomy" id="1531"/>
    <lineage>
        <taxon>Bacteria</taxon>
        <taxon>Bacillati</taxon>
        <taxon>Bacillota</taxon>
        <taxon>Clostridia</taxon>
        <taxon>Lachnospirales</taxon>
        <taxon>Lachnospiraceae</taxon>
        <taxon>Enterocloster</taxon>
    </lineage>
</organism>
<feature type="region of interest" description="Disordered" evidence="1">
    <location>
        <begin position="295"/>
        <end position="315"/>
    </location>
</feature>
<proteinExistence type="predicted"/>
<keyword evidence="3" id="KW-1185">Reference proteome</keyword>
<dbReference type="InterPro" id="IPR006521">
    <property type="entry name" value="Tail_protein_I"/>
</dbReference>